<dbReference type="GO" id="GO:0050660">
    <property type="term" value="F:flavin adenine dinucleotide binding"/>
    <property type="evidence" value="ECO:0007669"/>
    <property type="project" value="InterPro"/>
</dbReference>
<dbReference type="PROSITE" id="PS00624">
    <property type="entry name" value="GMC_OXRED_2"/>
    <property type="match status" value="1"/>
</dbReference>
<keyword evidence="3 7" id="KW-0285">Flavoprotein</keyword>
<evidence type="ECO:0000259" key="9">
    <source>
        <dbReference type="PROSITE" id="PS00623"/>
    </source>
</evidence>
<dbReference type="Gene3D" id="3.30.560.10">
    <property type="entry name" value="Glucose Oxidase, domain 3"/>
    <property type="match status" value="1"/>
</dbReference>
<evidence type="ECO:0000256" key="8">
    <source>
        <dbReference type="SAM" id="SignalP"/>
    </source>
</evidence>
<evidence type="ECO:0000256" key="1">
    <source>
        <dbReference type="ARBA" id="ARBA00001974"/>
    </source>
</evidence>
<dbReference type="Gene3D" id="3.50.50.60">
    <property type="entry name" value="FAD/NAD(P)-binding domain"/>
    <property type="match status" value="1"/>
</dbReference>
<evidence type="ECO:0000256" key="5">
    <source>
        <dbReference type="ARBA" id="ARBA00023002"/>
    </source>
</evidence>
<dbReference type="InterPro" id="IPR007867">
    <property type="entry name" value="GMC_OxRtase_C"/>
</dbReference>
<dbReference type="SUPFAM" id="SSF51905">
    <property type="entry name" value="FAD/NAD(P)-binding domain"/>
    <property type="match status" value="1"/>
</dbReference>
<reference evidence="11" key="1">
    <citation type="journal article" date="2020" name="Stud. Mycol.">
        <title>101 Dothideomycetes genomes: a test case for predicting lifestyles and emergence of pathogens.</title>
        <authorList>
            <person name="Haridas S."/>
            <person name="Albert R."/>
            <person name="Binder M."/>
            <person name="Bloem J."/>
            <person name="Labutti K."/>
            <person name="Salamov A."/>
            <person name="Andreopoulos B."/>
            <person name="Baker S."/>
            <person name="Barry K."/>
            <person name="Bills G."/>
            <person name="Bluhm B."/>
            <person name="Cannon C."/>
            <person name="Castanera R."/>
            <person name="Culley D."/>
            <person name="Daum C."/>
            <person name="Ezra D."/>
            <person name="Gonzalez J."/>
            <person name="Henrissat B."/>
            <person name="Kuo A."/>
            <person name="Liang C."/>
            <person name="Lipzen A."/>
            <person name="Lutzoni F."/>
            <person name="Magnuson J."/>
            <person name="Mondo S."/>
            <person name="Nolan M."/>
            <person name="Ohm R."/>
            <person name="Pangilinan J."/>
            <person name="Park H.-J."/>
            <person name="Ramirez L."/>
            <person name="Alfaro M."/>
            <person name="Sun H."/>
            <person name="Tritt A."/>
            <person name="Yoshinaga Y."/>
            <person name="Zwiers L.-H."/>
            <person name="Turgeon B."/>
            <person name="Goodwin S."/>
            <person name="Spatafora J."/>
            <person name="Crous P."/>
            <person name="Grigoriev I."/>
        </authorList>
    </citation>
    <scope>NUCLEOTIDE SEQUENCE</scope>
    <source>
        <strain evidence="11">ATCC 36951</strain>
    </source>
</reference>
<keyword evidence="8" id="KW-0732">Signal</keyword>
<dbReference type="EMBL" id="ML993590">
    <property type="protein sequence ID" value="KAF2168548.1"/>
    <property type="molecule type" value="Genomic_DNA"/>
</dbReference>
<protein>
    <submittedName>
        <fullName evidence="11">GMC oxidoreductase</fullName>
    </submittedName>
</protein>
<evidence type="ECO:0000256" key="3">
    <source>
        <dbReference type="ARBA" id="ARBA00022630"/>
    </source>
</evidence>
<dbReference type="GO" id="GO:0016614">
    <property type="term" value="F:oxidoreductase activity, acting on CH-OH group of donors"/>
    <property type="evidence" value="ECO:0007669"/>
    <property type="project" value="InterPro"/>
</dbReference>
<dbReference type="PANTHER" id="PTHR11552:SF201">
    <property type="entry name" value="GLUCOSE-METHANOL-CHOLINE OXIDOREDUCTASE N-TERMINAL DOMAIN-CONTAINING PROTEIN"/>
    <property type="match status" value="1"/>
</dbReference>
<evidence type="ECO:0000256" key="4">
    <source>
        <dbReference type="ARBA" id="ARBA00022827"/>
    </source>
</evidence>
<dbReference type="GeneID" id="54569800"/>
<feature type="domain" description="Glucose-methanol-choline oxidoreductase N-terminal" evidence="10">
    <location>
        <begin position="291"/>
        <end position="305"/>
    </location>
</feature>
<feature type="domain" description="Glucose-methanol-choline oxidoreductase N-terminal" evidence="9">
    <location>
        <begin position="100"/>
        <end position="123"/>
    </location>
</feature>
<dbReference type="Pfam" id="PF00732">
    <property type="entry name" value="GMC_oxred_N"/>
    <property type="match status" value="1"/>
</dbReference>
<gene>
    <name evidence="11" type="ORF">M409DRAFT_65483</name>
</gene>
<keyword evidence="12" id="KW-1185">Reference proteome</keyword>
<dbReference type="Proteomes" id="UP000799537">
    <property type="component" value="Unassembled WGS sequence"/>
</dbReference>
<keyword evidence="5" id="KW-0560">Oxidoreductase</keyword>
<keyword evidence="4 6" id="KW-0274">FAD</keyword>
<feature type="chain" id="PRO_5025550689" evidence="8">
    <location>
        <begin position="20"/>
        <end position="626"/>
    </location>
</feature>
<dbReference type="InterPro" id="IPR000172">
    <property type="entry name" value="GMC_OxRdtase_N"/>
</dbReference>
<dbReference type="PANTHER" id="PTHR11552">
    <property type="entry name" value="GLUCOSE-METHANOL-CHOLINE GMC OXIDOREDUCTASE"/>
    <property type="match status" value="1"/>
</dbReference>
<name>A0A6A6CQS4_ZASCE</name>
<sequence length="626" mass="68879">MHAFISAFLVALLLTVARAERSDYVIIGGGTAGLTIAARLSEDPNVTVTVIEAGEDRTSDVEVLAPNLLTSLYSNPKYDWNYRTIPQVNANNHVLAHPRGKQLGGSSAINFLWWTHASQQDINNWGLLGNPNWSWNALQPFYRRSESYVQPSRKTVEDLDTGYIDPALHGQDGPVLNTFADIYLPFDEAWPRTYRALGLPPSSDPRDGLALGGYTNLINMDPKTRSRSYAATTYMRGAENRPNFKVITGAHVQRITFVDSGKRPRATGALYSTNGTTHQVKARKEVILSAGAFGSPQLLELSGIGNPDILKKYGIEILVANKNVGENLQDHAYVPIGYEVKEPGLFTLDDFANETLFNEEYEKYITNHTGLLATTSAMSGLLSLAQIQQNTTDDPLDLSKSIESICPDTKKTHTQTHLRPPHPSSQHDLLCASIDTEAIVQEFAFPSGINPQLSNDSSKLFLASTPGNFFSMQGVLEHPFSRGSVHIQSSDASEYPRIDPNYLSHPLDIKVLEAIALHLQAVAQTKPLSKLLVDGGRKYQPGYYALNASNVEGWVRDNLQSEYHPCGTAAMLPKEKGGVVDEKFRVYGVDGLRVVDASVFPLIPRANLQTLVYAVAERAVEFLREG</sequence>
<feature type="binding site" evidence="6">
    <location>
        <position position="252"/>
    </location>
    <ligand>
        <name>FAD</name>
        <dbReference type="ChEBI" id="CHEBI:57692"/>
    </ligand>
</feature>
<accession>A0A6A6CQS4</accession>
<comment type="cofactor">
    <cofactor evidence="1 6">
        <name>FAD</name>
        <dbReference type="ChEBI" id="CHEBI:57692"/>
    </cofactor>
</comment>
<evidence type="ECO:0000313" key="11">
    <source>
        <dbReference type="EMBL" id="KAF2168548.1"/>
    </source>
</evidence>
<organism evidence="11 12">
    <name type="scientific">Zasmidium cellare ATCC 36951</name>
    <dbReference type="NCBI Taxonomy" id="1080233"/>
    <lineage>
        <taxon>Eukaryota</taxon>
        <taxon>Fungi</taxon>
        <taxon>Dikarya</taxon>
        <taxon>Ascomycota</taxon>
        <taxon>Pezizomycotina</taxon>
        <taxon>Dothideomycetes</taxon>
        <taxon>Dothideomycetidae</taxon>
        <taxon>Mycosphaerellales</taxon>
        <taxon>Mycosphaerellaceae</taxon>
        <taxon>Zasmidium</taxon>
    </lineage>
</organism>
<evidence type="ECO:0000256" key="6">
    <source>
        <dbReference type="PIRSR" id="PIRSR000137-2"/>
    </source>
</evidence>
<dbReference type="AlphaFoldDB" id="A0A6A6CQS4"/>
<dbReference type="InterPro" id="IPR012132">
    <property type="entry name" value="GMC_OxRdtase"/>
</dbReference>
<dbReference type="PROSITE" id="PS00623">
    <property type="entry name" value="GMC_OXRED_1"/>
    <property type="match status" value="1"/>
</dbReference>
<evidence type="ECO:0000256" key="2">
    <source>
        <dbReference type="ARBA" id="ARBA00010790"/>
    </source>
</evidence>
<dbReference type="SUPFAM" id="SSF54373">
    <property type="entry name" value="FAD-linked reductases, C-terminal domain"/>
    <property type="match status" value="1"/>
</dbReference>
<evidence type="ECO:0000313" key="12">
    <source>
        <dbReference type="Proteomes" id="UP000799537"/>
    </source>
</evidence>
<dbReference type="OrthoDB" id="269227at2759"/>
<evidence type="ECO:0000259" key="10">
    <source>
        <dbReference type="PROSITE" id="PS00624"/>
    </source>
</evidence>
<dbReference type="Pfam" id="PF05199">
    <property type="entry name" value="GMC_oxred_C"/>
    <property type="match status" value="1"/>
</dbReference>
<comment type="similarity">
    <text evidence="2 7">Belongs to the GMC oxidoreductase family.</text>
</comment>
<dbReference type="InterPro" id="IPR036188">
    <property type="entry name" value="FAD/NAD-bd_sf"/>
</dbReference>
<feature type="signal peptide" evidence="8">
    <location>
        <begin position="1"/>
        <end position="19"/>
    </location>
</feature>
<dbReference type="RefSeq" id="XP_033669437.1">
    <property type="nucleotide sequence ID" value="XM_033816528.1"/>
</dbReference>
<evidence type="ECO:0000256" key="7">
    <source>
        <dbReference type="RuleBase" id="RU003968"/>
    </source>
</evidence>
<dbReference type="PIRSF" id="PIRSF000137">
    <property type="entry name" value="Alcohol_oxidase"/>
    <property type="match status" value="1"/>
</dbReference>
<proteinExistence type="inferred from homology"/>